<keyword evidence="2" id="KW-1185">Reference proteome</keyword>
<name>A0ABW5R4X1_9BACL</name>
<sequence>MAIQIQNLSTLLVKSTAGPQFDIQPQWFMVQRKIISEVYPDFPNPDIFRIYLYLCKHFDQKDRKFKRSKEAICIDLNYANMNPGATRLMNYPPEVTAALTWLEDNEFIVRTNTSKHQPFQCEILPVPDFLQSSNRFIGMKNMAYEWFSLKNNNLGYIMAPRQAFDDSILKSSPSVRKTWTDRKLKTLLLLYAHTWLEYFGGIDPEMVSIESNGMLRLSKWFCCSLKSSEKEIGSVINWFIANGLLKPVECYFVKGIYYGDTGRCQSPAQQYDVKIVLRPYYLIQHKIESKLMKRKKGRMIL</sequence>
<protein>
    <submittedName>
        <fullName evidence="1">Uncharacterized protein</fullName>
    </submittedName>
</protein>
<reference evidence="2" key="1">
    <citation type="journal article" date="2019" name="Int. J. Syst. Evol. Microbiol.">
        <title>The Global Catalogue of Microorganisms (GCM) 10K type strain sequencing project: providing services to taxonomists for standard genome sequencing and annotation.</title>
        <authorList>
            <consortium name="The Broad Institute Genomics Platform"/>
            <consortium name="The Broad Institute Genome Sequencing Center for Infectious Disease"/>
            <person name="Wu L."/>
            <person name="Ma J."/>
        </authorList>
    </citation>
    <scope>NUCLEOTIDE SEQUENCE [LARGE SCALE GENOMIC DNA]</scope>
    <source>
        <strain evidence="2">TISTR 1827</strain>
    </source>
</reference>
<dbReference type="Proteomes" id="UP001597493">
    <property type="component" value="Unassembled WGS sequence"/>
</dbReference>
<organism evidence="1 2">
    <name type="scientific">Paenibacillus thailandensis</name>
    <dbReference type="NCBI Taxonomy" id="393250"/>
    <lineage>
        <taxon>Bacteria</taxon>
        <taxon>Bacillati</taxon>
        <taxon>Bacillota</taxon>
        <taxon>Bacilli</taxon>
        <taxon>Bacillales</taxon>
        <taxon>Paenibacillaceae</taxon>
        <taxon>Paenibacillus</taxon>
    </lineage>
</organism>
<proteinExistence type="predicted"/>
<accession>A0ABW5R4X1</accession>
<gene>
    <name evidence="1" type="ORF">ACFSW5_26025</name>
</gene>
<evidence type="ECO:0000313" key="2">
    <source>
        <dbReference type="Proteomes" id="UP001597493"/>
    </source>
</evidence>
<dbReference type="RefSeq" id="WP_379280452.1">
    <property type="nucleotide sequence ID" value="NZ_JBHUMY010000045.1"/>
</dbReference>
<evidence type="ECO:0000313" key="1">
    <source>
        <dbReference type="EMBL" id="MFD2663702.1"/>
    </source>
</evidence>
<comment type="caution">
    <text evidence="1">The sequence shown here is derived from an EMBL/GenBank/DDBJ whole genome shotgun (WGS) entry which is preliminary data.</text>
</comment>
<dbReference type="EMBL" id="JBHUMY010000045">
    <property type="protein sequence ID" value="MFD2663702.1"/>
    <property type="molecule type" value="Genomic_DNA"/>
</dbReference>